<sequence>MNNRYPAIHLLYTEDSLSCYVTQIEYGIEEEGLFSTRTLAPASALNEHTFGSAQASKVGIAIGISKEKVFLMHQKAGPGTCILEKRPPALTKKEGRIFGQNAARLVKGLPLYPL</sequence>
<reference evidence="1" key="1">
    <citation type="submission" date="2022-09" db="EMBL/GenBank/DDBJ databases">
        <title>Culturomic study of gut microbiota in children with autism spectrum disorder.</title>
        <authorList>
            <person name="Efimov B.A."/>
            <person name="Chaplin A.V."/>
            <person name="Sokolova S.R."/>
            <person name="Pikina A.P."/>
            <person name="Korzhanova M."/>
            <person name="Belova V."/>
            <person name="Korostin D."/>
        </authorList>
    </citation>
    <scope>NUCLEOTIDE SEQUENCE</scope>
    <source>
        <strain evidence="1">ASD5510</strain>
    </source>
</reference>
<gene>
    <name evidence="1" type="ORF">OBO34_08245</name>
</gene>
<dbReference type="Pfam" id="PF02288">
    <property type="entry name" value="Dehydratase_MU"/>
    <property type="match status" value="1"/>
</dbReference>
<dbReference type="Gene3D" id="3.40.50.10150">
    <property type="entry name" value="B12-dependent dehydatase associated subunit"/>
    <property type="match status" value="1"/>
</dbReference>
<dbReference type="Proteomes" id="UP001065549">
    <property type="component" value="Unassembled WGS sequence"/>
</dbReference>
<evidence type="ECO:0000313" key="2">
    <source>
        <dbReference type="Proteomes" id="UP001065549"/>
    </source>
</evidence>
<dbReference type="InterPro" id="IPR010254">
    <property type="entry name" value="B12-dep_deHydtase_bsu"/>
</dbReference>
<name>A0A9J6QMD5_9FIRM</name>
<keyword evidence="2" id="KW-1185">Reference proteome</keyword>
<accession>A0A9J6QMD5</accession>
<dbReference type="EMBL" id="JAOSHN010000003">
    <property type="protein sequence ID" value="MCU7378345.1"/>
    <property type="molecule type" value="Genomic_DNA"/>
</dbReference>
<dbReference type="RefSeq" id="WP_253019836.1">
    <property type="nucleotide sequence ID" value="NZ_JAJAGH010000008.1"/>
</dbReference>
<evidence type="ECO:0000313" key="1">
    <source>
        <dbReference type="EMBL" id="MCU7378345.1"/>
    </source>
</evidence>
<proteinExistence type="predicted"/>
<comment type="caution">
    <text evidence="1">The sequence shown here is derived from an EMBL/GenBank/DDBJ whole genome shotgun (WGS) entry which is preliminary data.</text>
</comment>
<dbReference type="AlphaFoldDB" id="A0A9J6QMD5"/>
<organism evidence="1 2">
    <name type="scientific">Hominibacterium faecale</name>
    <dbReference type="NCBI Taxonomy" id="2839743"/>
    <lineage>
        <taxon>Bacteria</taxon>
        <taxon>Bacillati</taxon>
        <taxon>Bacillota</taxon>
        <taxon>Clostridia</taxon>
        <taxon>Peptostreptococcales</taxon>
        <taxon>Anaerovoracaceae</taxon>
        <taxon>Hominibacterium</taxon>
    </lineage>
</organism>
<dbReference type="InterPro" id="IPR003208">
    <property type="entry name" value="Dehydtase/Dehydtase_re"/>
</dbReference>
<dbReference type="SUPFAM" id="SSF52968">
    <property type="entry name" value="B12-dependent dehydatase associated subunit"/>
    <property type="match status" value="1"/>
</dbReference>
<protein>
    <submittedName>
        <fullName evidence="1">Glycerol dehydratase reactivase beta/small subunit family protein</fullName>
    </submittedName>
</protein>